<reference evidence="2" key="2">
    <citation type="submission" date="2021-09" db="EMBL/GenBank/DDBJ databases">
        <authorList>
            <person name="Jia N."/>
            <person name="Wang J."/>
            <person name="Shi W."/>
            <person name="Du L."/>
            <person name="Sun Y."/>
            <person name="Zhan W."/>
            <person name="Jiang J."/>
            <person name="Wang Q."/>
            <person name="Zhang B."/>
            <person name="Ji P."/>
            <person name="Sakyi L.B."/>
            <person name="Cui X."/>
            <person name="Yuan T."/>
            <person name="Jiang B."/>
            <person name="Yang W."/>
            <person name="Lam T.T.-Y."/>
            <person name="Chang Q."/>
            <person name="Ding S."/>
            <person name="Wang X."/>
            <person name="Zhu J."/>
            <person name="Ruan X."/>
            <person name="Zhao L."/>
            <person name="Wei J."/>
            <person name="Que T."/>
            <person name="Du C."/>
            <person name="Cheng J."/>
            <person name="Dai P."/>
            <person name="Han X."/>
            <person name="Huang E."/>
            <person name="Gao Y."/>
            <person name="Liu J."/>
            <person name="Shao H."/>
            <person name="Ye R."/>
            <person name="Li L."/>
            <person name="Wei W."/>
            <person name="Wang X."/>
            <person name="Wang C."/>
            <person name="Huo Q."/>
            <person name="Li W."/>
            <person name="Guo W."/>
            <person name="Chen H."/>
            <person name="Chen S."/>
            <person name="Zhou L."/>
            <person name="Zhou L."/>
            <person name="Ni X."/>
            <person name="Tian J."/>
            <person name="Zhou Y."/>
            <person name="Sheng Y."/>
            <person name="Liu T."/>
            <person name="Pan Y."/>
            <person name="Xia L."/>
            <person name="Li J."/>
            <person name="Zhao F."/>
            <person name="Cao W."/>
        </authorList>
    </citation>
    <scope>NUCLEOTIDE SEQUENCE</scope>
    <source>
        <strain evidence="2">Rsan-2018</strain>
        <tissue evidence="2">Larvae</tissue>
    </source>
</reference>
<name>A0A9D4Q386_RHISA</name>
<feature type="region of interest" description="Disordered" evidence="1">
    <location>
        <begin position="62"/>
        <end position="115"/>
    </location>
</feature>
<accession>A0A9D4Q386</accession>
<feature type="region of interest" description="Disordered" evidence="1">
    <location>
        <begin position="1"/>
        <end position="35"/>
    </location>
</feature>
<dbReference type="VEuPathDB" id="VectorBase:RSAN_048751"/>
<sequence length="138" mass="15097">MAFNAVPAIVIFSDDKKPAEQPASSEPAQVKEPEPCFHRSSAILLAHRGVKPRELVVAKSSLTKRAPLVAAEETVTTSRVTGRSGPQMQHRKTHDNHRSSKKEESEDEAPRPDTVILVEMEEPNEMIVGYQSVADGTA</sequence>
<evidence type="ECO:0000313" key="2">
    <source>
        <dbReference type="EMBL" id="KAH7963527.1"/>
    </source>
</evidence>
<evidence type="ECO:0000313" key="3">
    <source>
        <dbReference type="Proteomes" id="UP000821837"/>
    </source>
</evidence>
<proteinExistence type="predicted"/>
<dbReference type="EMBL" id="JABSTV010001249">
    <property type="protein sequence ID" value="KAH7963527.1"/>
    <property type="molecule type" value="Genomic_DNA"/>
</dbReference>
<keyword evidence="3" id="KW-1185">Reference proteome</keyword>
<reference evidence="2" key="1">
    <citation type="journal article" date="2020" name="Cell">
        <title>Large-Scale Comparative Analyses of Tick Genomes Elucidate Their Genetic Diversity and Vector Capacities.</title>
        <authorList>
            <consortium name="Tick Genome and Microbiome Consortium (TIGMIC)"/>
            <person name="Jia N."/>
            <person name="Wang J."/>
            <person name="Shi W."/>
            <person name="Du L."/>
            <person name="Sun Y."/>
            <person name="Zhan W."/>
            <person name="Jiang J.F."/>
            <person name="Wang Q."/>
            <person name="Zhang B."/>
            <person name="Ji P."/>
            <person name="Bell-Sakyi L."/>
            <person name="Cui X.M."/>
            <person name="Yuan T.T."/>
            <person name="Jiang B.G."/>
            <person name="Yang W.F."/>
            <person name="Lam T.T."/>
            <person name="Chang Q.C."/>
            <person name="Ding S.J."/>
            <person name="Wang X.J."/>
            <person name="Zhu J.G."/>
            <person name="Ruan X.D."/>
            <person name="Zhao L."/>
            <person name="Wei J.T."/>
            <person name="Ye R.Z."/>
            <person name="Que T.C."/>
            <person name="Du C.H."/>
            <person name="Zhou Y.H."/>
            <person name="Cheng J.X."/>
            <person name="Dai P.F."/>
            <person name="Guo W.B."/>
            <person name="Han X.H."/>
            <person name="Huang E.J."/>
            <person name="Li L.F."/>
            <person name="Wei W."/>
            <person name="Gao Y.C."/>
            <person name="Liu J.Z."/>
            <person name="Shao H.Z."/>
            <person name="Wang X."/>
            <person name="Wang C.C."/>
            <person name="Yang T.C."/>
            <person name="Huo Q.B."/>
            <person name="Li W."/>
            <person name="Chen H.Y."/>
            <person name="Chen S.E."/>
            <person name="Zhou L.G."/>
            <person name="Ni X.B."/>
            <person name="Tian J.H."/>
            <person name="Sheng Y."/>
            <person name="Liu T."/>
            <person name="Pan Y.S."/>
            <person name="Xia L.Y."/>
            <person name="Li J."/>
            <person name="Zhao F."/>
            <person name="Cao W.C."/>
        </authorList>
    </citation>
    <scope>NUCLEOTIDE SEQUENCE</scope>
    <source>
        <strain evidence="2">Rsan-2018</strain>
    </source>
</reference>
<organism evidence="2 3">
    <name type="scientific">Rhipicephalus sanguineus</name>
    <name type="common">Brown dog tick</name>
    <name type="synonym">Ixodes sanguineus</name>
    <dbReference type="NCBI Taxonomy" id="34632"/>
    <lineage>
        <taxon>Eukaryota</taxon>
        <taxon>Metazoa</taxon>
        <taxon>Ecdysozoa</taxon>
        <taxon>Arthropoda</taxon>
        <taxon>Chelicerata</taxon>
        <taxon>Arachnida</taxon>
        <taxon>Acari</taxon>
        <taxon>Parasitiformes</taxon>
        <taxon>Ixodida</taxon>
        <taxon>Ixodoidea</taxon>
        <taxon>Ixodidae</taxon>
        <taxon>Rhipicephalinae</taxon>
        <taxon>Rhipicephalus</taxon>
        <taxon>Rhipicephalus</taxon>
    </lineage>
</organism>
<dbReference type="Proteomes" id="UP000821837">
    <property type="component" value="Chromosome 3"/>
</dbReference>
<evidence type="ECO:0000256" key="1">
    <source>
        <dbReference type="SAM" id="MobiDB-lite"/>
    </source>
</evidence>
<comment type="caution">
    <text evidence="2">The sequence shown here is derived from an EMBL/GenBank/DDBJ whole genome shotgun (WGS) entry which is preliminary data.</text>
</comment>
<feature type="compositionally biased region" description="Basic and acidic residues" evidence="1">
    <location>
        <begin position="96"/>
        <end position="111"/>
    </location>
</feature>
<gene>
    <name evidence="2" type="ORF">HPB52_021294</name>
</gene>
<protein>
    <submittedName>
        <fullName evidence="2">Uncharacterized protein</fullName>
    </submittedName>
</protein>
<feature type="compositionally biased region" description="Polar residues" evidence="1">
    <location>
        <begin position="74"/>
        <end position="87"/>
    </location>
</feature>
<dbReference type="AlphaFoldDB" id="A0A9D4Q386"/>